<proteinExistence type="predicted"/>
<keyword evidence="1" id="KW-1133">Transmembrane helix</keyword>
<feature type="transmembrane region" description="Helical" evidence="1">
    <location>
        <begin position="39"/>
        <end position="61"/>
    </location>
</feature>
<gene>
    <name evidence="2" type="ORF">UFOPK2310_01019</name>
    <name evidence="3" type="ORF">UFOPK4043_00967</name>
</gene>
<evidence type="ECO:0000256" key="1">
    <source>
        <dbReference type="SAM" id="Phobius"/>
    </source>
</evidence>
<name>A0A6J6MYV6_9ZZZZ</name>
<sequence length="73" mass="7786">MKKLNLWVVAGGILIMLVGLVWFFQGLGSLKGSPMTGEIFWSYMGAIAFIIGILVVLRGALGTRGSNSKKSGQ</sequence>
<accession>A0A6J6MYV6</accession>
<evidence type="ECO:0000313" key="3">
    <source>
        <dbReference type="EMBL" id="CAB5009092.1"/>
    </source>
</evidence>
<keyword evidence="1" id="KW-0472">Membrane</keyword>
<dbReference type="EMBL" id="CAEZWW010000123">
    <property type="protein sequence ID" value="CAB4677695.1"/>
    <property type="molecule type" value="Genomic_DNA"/>
</dbReference>
<evidence type="ECO:0000313" key="2">
    <source>
        <dbReference type="EMBL" id="CAB4677695.1"/>
    </source>
</evidence>
<protein>
    <submittedName>
        <fullName evidence="2">Unannotated protein</fullName>
    </submittedName>
</protein>
<dbReference type="EMBL" id="CAFBPA010000141">
    <property type="protein sequence ID" value="CAB5009092.1"/>
    <property type="molecule type" value="Genomic_DNA"/>
</dbReference>
<dbReference type="AlphaFoldDB" id="A0A6J6MYV6"/>
<feature type="transmembrane region" description="Helical" evidence="1">
    <location>
        <begin position="7"/>
        <end position="27"/>
    </location>
</feature>
<organism evidence="2">
    <name type="scientific">freshwater metagenome</name>
    <dbReference type="NCBI Taxonomy" id="449393"/>
    <lineage>
        <taxon>unclassified sequences</taxon>
        <taxon>metagenomes</taxon>
        <taxon>ecological metagenomes</taxon>
    </lineage>
</organism>
<reference evidence="2" key="1">
    <citation type="submission" date="2020-05" db="EMBL/GenBank/DDBJ databases">
        <authorList>
            <person name="Chiriac C."/>
            <person name="Salcher M."/>
            <person name="Ghai R."/>
            <person name="Kavagutti S V."/>
        </authorList>
    </citation>
    <scope>NUCLEOTIDE SEQUENCE</scope>
</reference>
<keyword evidence="1" id="KW-0812">Transmembrane</keyword>